<dbReference type="Pfam" id="PF05256">
    <property type="entry name" value="UPF0223"/>
    <property type="match status" value="1"/>
</dbReference>
<dbReference type="AlphaFoldDB" id="A0A916S6J8"/>
<comment type="caution">
    <text evidence="1">The sequence shown here is derived from an EMBL/GenBank/DDBJ whole genome shotgun (WGS) entry which is preliminary data.</text>
</comment>
<dbReference type="Proteomes" id="UP000613512">
    <property type="component" value="Unassembled WGS sequence"/>
</dbReference>
<organism evidence="1 2">
    <name type="scientific">Ornithinibacillus halotolerans</name>
    <dbReference type="NCBI Taxonomy" id="1274357"/>
    <lineage>
        <taxon>Bacteria</taxon>
        <taxon>Bacillati</taxon>
        <taxon>Bacillota</taxon>
        <taxon>Bacilli</taxon>
        <taxon>Bacillales</taxon>
        <taxon>Bacillaceae</taxon>
        <taxon>Ornithinibacillus</taxon>
    </lineage>
</organism>
<dbReference type="EMBL" id="BMEY01000016">
    <property type="protein sequence ID" value="GGA83523.1"/>
    <property type="molecule type" value="Genomic_DNA"/>
</dbReference>
<dbReference type="SUPFAM" id="SSF158504">
    <property type="entry name" value="BH2638-like"/>
    <property type="match status" value="1"/>
</dbReference>
<keyword evidence="2" id="KW-1185">Reference proteome</keyword>
<reference evidence="1" key="2">
    <citation type="submission" date="2020-09" db="EMBL/GenBank/DDBJ databases">
        <authorList>
            <person name="Sun Q."/>
            <person name="Zhou Y."/>
        </authorList>
    </citation>
    <scope>NUCLEOTIDE SEQUENCE</scope>
    <source>
        <strain evidence="1">CGMCC 1.12408</strain>
    </source>
</reference>
<dbReference type="InterPro" id="IPR007920">
    <property type="entry name" value="UPF0223"/>
</dbReference>
<evidence type="ECO:0000313" key="2">
    <source>
        <dbReference type="Proteomes" id="UP000613512"/>
    </source>
</evidence>
<dbReference type="Gene3D" id="1.10.220.80">
    <property type="entry name" value="BH2638-like"/>
    <property type="match status" value="1"/>
</dbReference>
<dbReference type="InterPro" id="IPR023324">
    <property type="entry name" value="BH2638-like_sf"/>
</dbReference>
<accession>A0A916S6J8</accession>
<gene>
    <name evidence="1" type="ORF">GCM10008025_28320</name>
</gene>
<sequence length="74" mass="8632">MSYSYPFDISWSKQEIIDVVQFFSLIESAYEKGMDRDILLAGYRKFKQVVPSKSEEKNILQNLNGTPDILVIKR</sequence>
<reference evidence="1" key="1">
    <citation type="journal article" date="2014" name="Int. J. Syst. Evol. Microbiol.">
        <title>Complete genome sequence of Corynebacterium casei LMG S-19264T (=DSM 44701T), isolated from a smear-ripened cheese.</title>
        <authorList>
            <consortium name="US DOE Joint Genome Institute (JGI-PGF)"/>
            <person name="Walter F."/>
            <person name="Albersmeier A."/>
            <person name="Kalinowski J."/>
            <person name="Ruckert C."/>
        </authorList>
    </citation>
    <scope>NUCLEOTIDE SEQUENCE</scope>
    <source>
        <strain evidence="1">CGMCC 1.12408</strain>
    </source>
</reference>
<proteinExistence type="predicted"/>
<name>A0A916S6J8_9BACI</name>
<evidence type="ECO:0000313" key="1">
    <source>
        <dbReference type="EMBL" id="GGA83523.1"/>
    </source>
</evidence>
<protein>
    <submittedName>
        <fullName evidence="1">Uncharacterized protein</fullName>
    </submittedName>
</protein>